<dbReference type="SMART" id="SM00714">
    <property type="entry name" value="LITAF"/>
    <property type="match status" value="1"/>
</dbReference>
<reference evidence="2 3" key="1">
    <citation type="journal article" date="2007" name="Nature">
        <title>Evolution of genes and genomes on the Drosophila phylogeny.</title>
        <authorList>
            <consortium name="Drosophila 12 Genomes Consortium"/>
            <person name="Clark A.G."/>
            <person name="Eisen M.B."/>
            <person name="Smith D.R."/>
            <person name="Bergman C.M."/>
            <person name="Oliver B."/>
            <person name="Markow T.A."/>
            <person name="Kaufman T.C."/>
            <person name="Kellis M."/>
            <person name="Gelbart W."/>
            <person name="Iyer V.N."/>
            <person name="Pollard D.A."/>
            <person name="Sackton T.B."/>
            <person name="Larracuente A.M."/>
            <person name="Singh N.D."/>
            <person name="Abad J.P."/>
            <person name="Abt D.N."/>
            <person name="Adryan B."/>
            <person name="Aguade M."/>
            <person name="Akashi H."/>
            <person name="Anderson W.W."/>
            <person name="Aquadro C.F."/>
            <person name="Ardell D.H."/>
            <person name="Arguello R."/>
            <person name="Artieri C.G."/>
            <person name="Barbash D.A."/>
            <person name="Barker D."/>
            <person name="Barsanti P."/>
            <person name="Batterham P."/>
            <person name="Batzoglou S."/>
            <person name="Begun D."/>
            <person name="Bhutkar A."/>
            <person name="Blanco E."/>
            <person name="Bosak S.A."/>
            <person name="Bradley R.K."/>
            <person name="Brand A.D."/>
            <person name="Brent M.R."/>
            <person name="Brooks A.N."/>
            <person name="Brown R.H."/>
            <person name="Butlin R.K."/>
            <person name="Caggese C."/>
            <person name="Calvi B.R."/>
            <person name="Bernardo de Carvalho A."/>
            <person name="Caspi A."/>
            <person name="Castrezana S."/>
            <person name="Celniker S.E."/>
            <person name="Chang J.L."/>
            <person name="Chapple C."/>
            <person name="Chatterji S."/>
            <person name="Chinwalla A."/>
            <person name="Civetta A."/>
            <person name="Clifton S.W."/>
            <person name="Comeron J.M."/>
            <person name="Costello J.C."/>
            <person name="Coyne J.A."/>
            <person name="Daub J."/>
            <person name="David R.G."/>
            <person name="Delcher A.L."/>
            <person name="Delehaunty K."/>
            <person name="Do C.B."/>
            <person name="Ebling H."/>
            <person name="Edwards K."/>
            <person name="Eickbush T."/>
            <person name="Evans J.D."/>
            <person name="Filipski A."/>
            <person name="Findeiss S."/>
            <person name="Freyhult E."/>
            <person name="Fulton L."/>
            <person name="Fulton R."/>
            <person name="Garcia A.C."/>
            <person name="Gardiner A."/>
            <person name="Garfield D.A."/>
            <person name="Garvin B.E."/>
            <person name="Gibson G."/>
            <person name="Gilbert D."/>
            <person name="Gnerre S."/>
            <person name="Godfrey J."/>
            <person name="Good R."/>
            <person name="Gotea V."/>
            <person name="Gravely B."/>
            <person name="Greenberg A.J."/>
            <person name="Griffiths-Jones S."/>
            <person name="Gross S."/>
            <person name="Guigo R."/>
            <person name="Gustafson E.A."/>
            <person name="Haerty W."/>
            <person name="Hahn M.W."/>
            <person name="Halligan D.L."/>
            <person name="Halpern A.L."/>
            <person name="Halter G.M."/>
            <person name="Han M.V."/>
            <person name="Heger A."/>
            <person name="Hillier L."/>
            <person name="Hinrichs A.S."/>
            <person name="Holmes I."/>
            <person name="Hoskins R.A."/>
            <person name="Hubisz M.J."/>
            <person name="Hultmark D."/>
            <person name="Huntley M.A."/>
            <person name="Jaffe D.B."/>
            <person name="Jagadeeshan S."/>
            <person name="Jeck W.R."/>
            <person name="Johnson J."/>
            <person name="Jones C.D."/>
            <person name="Jordan W.C."/>
            <person name="Karpen G.H."/>
            <person name="Kataoka E."/>
            <person name="Keightley P.D."/>
            <person name="Kheradpour P."/>
            <person name="Kirkness E.F."/>
            <person name="Koerich L.B."/>
            <person name="Kristiansen K."/>
            <person name="Kudrna D."/>
            <person name="Kulathinal R.J."/>
            <person name="Kumar S."/>
            <person name="Kwok R."/>
            <person name="Lander E."/>
            <person name="Langley C.H."/>
            <person name="Lapoint R."/>
            <person name="Lazzaro B.P."/>
            <person name="Lee S.J."/>
            <person name="Levesque L."/>
            <person name="Li R."/>
            <person name="Lin C.F."/>
            <person name="Lin M.F."/>
            <person name="Lindblad-Toh K."/>
            <person name="Llopart A."/>
            <person name="Long M."/>
            <person name="Low L."/>
            <person name="Lozovsky E."/>
            <person name="Lu J."/>
            <person name="Luo M."/>
            <person name="Machado C.A."/>
            <person name="Makalowski W."/>
            <person name="Marzo M."/>
            <person name="Matsuda M."/>
            <person name="Matzkin L."/>
            <person name="McAllister B."/>
            <person name="McBride C.S."/>
            <person name="McKernan B."/>
            <person name="McKernan K."/>
            <person name="Mendez-Lago M."/>
            <person name="Minx P."/>
            <person name="Mollenhauer M.U."/>
            <person name="Montooth K."/>
            <person name="Mount S.M."/>
            <person name="Mu X."/>
            <person name="Myers E."/>
            <person name="Negre B."/>
            <person name="Newfeld S."/>
            <person name="Nielsen R."/>
            <person name="Noor M.A."/>
            <person name="O'Grady P."/>
            <person name="Pachter L."/>
            <person name="Papaceit M."/>
            <person name="Parisi M.J."/>
            <person name="Parisi M."/>
            <person name="Parts L."/>
            <person name="Pedersen J.S."/>
            <person name="Pesole G."/>
            <person name="Phillippy A.M."/>
            <person name="Ponting C.P."/>
            <person name="Pop M."/>
            <person name="Porcelli D."/>
            <person name="Powell J.R."/>
            <person name="Prohaska S."/>
            <person name="Pruitt K."/>
            <person name="Puig M."/>
            <person name="Quesneville H."/>
            <person name="Ram K.R."/>
            <person name="Rand D."/>
            <person name="Rasmussen M.D."/>
            <person name="Reed L.K."/>
            <person name="Reenan R."/>
            <person name="Reily A."/>
            <person name="Remington K.A."/>
            <person name="Rieger T.T."/>
            <person name="Ritchie M.G."/>
            <person name="Robin C."/>
            <person name="Rogers Y.H."/>
            <person name="Rohde C."/>
            <person name="Rozas J."/>
            <person name="Rubenfield M.J."/>
            <person name="Ruiz A."/>
            <person name="Russo S."/>
            <person name="Salzberg S.L."/>
            <person name="Sanchez-Gracia A."/>
            <person name="Saranga D.J."/>
            <person name="Sato H."/>
            <person name="Schaeffer S.W."/>
            <person name="Schatz M.C."/>
            <person name="Schlenke T."/>
            <person name="Schwartz R."/>
            <person name="Segarra C."/>
            <person name="Singh R.S."/>
            <person name="Sirot L."/>
            <person name="Sirota M."/>
            <person name="Sisneros N.B."/>
            <person name="Smith C.D."/>
            <person name="Smith T.F."/>
            <person name="Spieth J."/>
            <person name="Stage D.E."/>
            <person name="Stark A."/>
            <person name="Stephan W."/>
            <person name="Strausberg R.L."/>
            <person name="Strempel S."/>
            <person name="Sturgill D."/>
            <person name="Sutton G."/>
            <person name="Sutton G.G."/>
            <person name="Tao W."/>
            <person name="Teichmann S."/>
            <person name="Tobari Y.N."/>
            <person name="Tomimura Y."/>
            <person name="Tsolas J.M."/>
            <person name="Valente V.L."/>
            <person name="Venter E."/>
            <person name="Venter J.C."/>
            <person name="Vicario S."/>
            <person name="Vieira F.G."/>
            <person name="Vilella A.J."/>
            <person name="Villasante A."/>
            <person name="Walenz B."/>
            <person name="Wang J."/>
            <person name="Wasserman M."/>
            <person name="Watts T."/>
            <person name="Wilson D."/>
            <person name="Wilson R.K."/>
            <person name="Wing R.A."/>
            <person name="Wolfner M.F."/>
            <person name="Wong A."/>
            <person name="Wong G.K."/>
            <person name="Wu C.I."/>
            <person name="Wu G."/>
            <person name="Yamamoto D."/>
            <person name="Yang H.P."/>
            <person name="Yang S.P."/>
            <person name="Yorke J.A."/>
            <person name="Yoshida K."/>
            <person name="Zdobnov E."/>
            <person name="Zhang P."/>
            <person name="Zhang Y."/>
            <person name="Zimin A.V."/>
            <person name="Baldwin J."/>
            <person name="Abdouelleil A."/>
            <person name="Abdulkadir J."/>
            <person name="Abebe A."/>
            <person name="Abera B."/>
            <person name="Abreu J."/>
            <person name="Acer S.C."/>
            <person name="Aftuck L."/>
            <person name="Alexander A."/>
            <person name="An P."/>
            <person name="Anderson E."/>
            <person name="Anderson S."/>
            <person name="Arachi H."/>
            <person name="Azer M."/>
            <person name="Bachantsang P."/>
            <person name="Barry A."/>
            <person name="Bayul T."/>
            <person name="Berlin A."/>
            <person name="Bessette D."/>
            <person name="Bloom T."/>
            <person name="Blye J."/>
            <person name="Boguslavskiy L."/>
            <person name="Bonnet C."/>
            <person name="Boukhgalter B."/>
            <person name="Bourzgui I."/>
            <person name="Brown A."/>
            <person name="Cahill P."/>
            <person name="Channer S."/>
            <person name="Cheshatsang Y."/>
            <person name="Chuda L."/>
            <person name="Citroen M."/>
            <person name="Collymore A."/>
            <person name="Cooke P."/>
            <person name="Costello M."/>
            <person name="D'Aco K."/>
            <person name="Daza R."/>
            <person name="De Haan G."/>
            <person name="DeGray S."/>
            <person name="DeMaso C."/>
            <person name="Dhargay N."/>
            <person name="Dooley K."/>
            <person name="Dooley E."/>
            <person name="Doricent M."/>
            <person name="Dorje P."/>
            <person name="Dorjee K."/>
            <person name="Dupes A."/>
            <person name="Elong R."/>
            <person name="Falk J."/>
            <person name="Farina A."/>
            <person name="Faro S."/>
            <person name="Ferguson D."/>
            <person name="Fisher S."/>
            <person name="Foley C.D."/>
            <person name="Franke A."/>
            <person name="Friedrich D."/>
            <person name="Gadbois L."/>
            <person name="Gearin G."/>
            <person name="Gearin C.R."/>
            <person name="Giannoukos G."/>
            <person name="Goode T."/>
            <person name="Graham J."/>
            <person name="Grandbois E."/>
            <person name="Grewal S."/>
            <person name="Gyaltsen K."/>
            <person name="Hafez N."/>
            <person name="Hagos B."/>
            <person name="Hall J."/>
            <person name="Henson C."/>
            <person name="Hollinger A."/>
            <person name="Honan T."/>
            <person name="Huard M.D."/>
            <person name="Hughes L."/>
            <person name="Hurhula B."/>
            <person name="Husby M.E."/>
            <person name="Kamat A."/>
            <person name="Kanga B."/>
            <person name="Kashin S."/>
            <person name="Khazanovich D."/>
            <person name="Kisner P."/>
            <person name="Lance K."/>
            <person name="Lara M."/>
            <person name="Lee W."/>
            <person name="Lennon N."/>
            <person name="Letendre F."/>
            <person name="LeVine R."/>
            <person name="Lipovsky A."/>
            <person name="Liu X."/>
            <person name="Liu J."/>
            <person name="Liu S."/>
            <person name="Lokyitsang T."/>
            <person name="Lokyitsang Y."/>
            <person name="Lubonja R."/>
            <person name="Lui A."/>
            <person name="MacDonald P."/>
            <person name="Magnisalis V."/>
            <person name="Maru K."/>
            <person name="Matthews C."/>
            <person name="McCusker W."/>
            <person name="McDonough S."/>
            <person name="Mehta T."/>
            <person name="Meldrim J."/>
            <person name="Meneus L."/>
            <person name="Mihai O."/>
            <person name="Mihalev A."/>
            <person name="Mihova T."/>
            <person name="Mittelman R."/>
            <person name="Mlenga V."/>
            <person name="Montmayeur A."/>
            <person name="Mulrain L."/>
            <person name="Navidi A."/>
            <person name="Naylor J."/>
            <person name="Negash T."/>
            <person name="Nguyen T."/>
            <person name="Nguyen N."/>
            <person name="Nicol R."/>
            <person name="Norbu C."/>
            <person name="Norbu N."/>
            <person name="Novod N."/>
            <person name="O'Neill B."/>
            <person name="Osman S."/>
            <person name="Markiewicz E."/>
            <person name="Oyono O.L."/>
            <person name="Patti C."/>
            <person name="Phunkhang P."/>
            <person name="Pierre F."/>
            <person name="Priest M."/>
            <person name="Raghuraman S."/>
            <person name="Rege F."/>
            <person name="Reyes R."/>
            <person name="Rise C."/>
            <person name="Rogov P."/>
            <person name="Ross K."/>
            <person name="Ryan E."/>
            <person name="Settipalli S."/>
            <person name="Shea T."/>
            <person name="Sherpa N."/>
            <person name="Shi L."/>
            <person name="Shih D."/>
            <person name="Sparrow T."/>
            <person name="Spaulding J."/>
            <person name="Stalker J."/>
            <person name="Stange-Thomann N."/>
            <person name="Stavropoulos S."/>
            <person name="Stone C."/>
            <person name="Strader C."/>
            <person name="Tesfaye S."/>
            <person name="Thomson T."/>
            <person name="Thoulutsang Y."/>
            <person name="Thoulutsang D."/>
            <person name="Topham K."/>
            <person name="Topping I."/>
            <person name="Tsamla T."/>
            <person name="Vassiliev H."/>
            <person name="Vo A."/>
            <person name="Wangchuk T."/>
            <person name="Wangdi T."/>
            <person name="Weiand M."/>
            <person name="Wilkinson J."/>
            <person name="Wilson A."/>
            <person name="Yadav S."/>
            <person name="Young G."/>
            <person name="Yu Q."/>
            <person name="Zembek L."/>
            <person name="Zhong D."/>
            <person name="Zimmer A."/>
            <person name="Zwirko Z."/>
            <person name="Jaffe D.B."/>
            <person name="Alvarez P."/>
            <person name="Brockman W."/>
            <person name="Butler J."/>
            <person name="Chin C."/>
            <person name="Gnerre S."/>
            <person name="Grabherr M."/>
            <person name="Kleber M."/>
            <person name="Mauceli E."/>
            <person name="MacCallum I."/>
        </authorList>
    </citation>
    <scope>NUCLEOTIDE SEQUENCE [LARGE SCALE GENOMIC DNA]</scope>
    <source>
        <strain evidence="3">white501</strain>
    </source>
</reference>
<feature type="domain" description="LITAF" evidence="1">
    <location>
        <begin position="133"/>
        <end position="175"/>
    </location>
</feature>
<keyword evidence="3" id="KW-1185">Reference proteome</keyword>
<dbReference type="OMA" id="HIFRCEM"/>
<dbReference type="PhylomeDB" id="B4QHK1"/>
<dbReference type="InterPro" id="IPR006629">
    <property type="entry name" value="LITAF"/>
</dbReference>
<proteinExistence type="predicted"/>
<evidence type="ECO:0000313" key="2">
    <source>
        <dbReference type="EMBL" id="EDX08230.1"/>
    </source>
</evidence>
<evidence type="ECO:0000313" key="3">
    <source>
        <dbReference type="Proteomes" id="UP000000304"/>
    </source>
</evidence>
<dbReference type="AlphaFoldDB" id="B4QHK1"/>
<name>B4QHK1_DROSI</name>
<gene>
    <name evidence="2" type="primary">Dsim\GD25114</name>
    <name evidence="2" type="ORF">Dsim_GD25114</name>
</gene>
<sequence>MEQQVERLRVRLVPAGTAEERARNIIANVVLEDGLVPFIDDHAAEKVTLIPQQSAAPLSSAHQEPPIRYYSVGPSTYKLLCPLCRERSQAAVMRAASCKDASFCLSLLSCQHIFRCEMAQDPKPLYFAVGPGPNDITCPYCRTKAKTRVVRSWLRCCTKRHHCGACGEYLGVYRRPQL</sequence>
<dbReference type="Proteomes" id="UP000000304">
    <property type="component" value="Chromosome 2R"/>
</dbReference>
<dbReference type="STRING" id="7240.B4QHK1"/>
<accession>B4QHK1</accession>
<dbReference type="EMBL" id="CM000362">
    <property type="protein sequence ID" value="EDX08230.1"/>
    <property type="molecule type" value="Genomic_DNA"/>
</dbReference>
<organism evidence="2 3">
    <name type="scientific">Drosophila simulans</name>
    <name type="common">Fruit fly</name>
    <dbReference type="NCBI Taxonomy" id="7240"/>
    <lineage>
        <taxon>Eukaryota</taxon>
        <taxon>Metazoa</taxon>
        <taxon>Ecdysozoa</taxon>
        <taxon>Arthropoda</taxon>
        <taxon>Hexapoda</taxon>
        <taxon>Insecta</taxon>
        <taxon>Pterygota</taxon>
        <taxon>Neoptera</taxon>
        <taxon>Endopterygota</taxon>
        <taxon>Diptera</taxon>
        <taxon>Brachycera</taxon>
        <taxon>Muscomorpha</taxon>
        <taxon>Ephydroidea</taxon>
        <taxon>Drosophilidae</taxon>
        <taxon>Drosophila</taxon>
        <taxon>Sophophora</taxon>
    </lineage>
</organism>
<dbReference type="OrthoDB" id="8031146at2759"/>
<evidence type="ECO:0000259" key="1">
    <source>
        <dbReference type="SMART" id="SM00714"/>
    </source>
</evidence>
<protein>
    <submittedName>
        <fullName evidence="2">GD25114</fullName>
    </submittedName>
</protein>
<dbReference type="HOGENOM" id="CLU_1724209_0_0_1"/>